<dbReference type="AlphaFoldDB" id="A0A7K3NKC7"/>
<accession>A0A7K3NKC7</accession>
<dbReference type="EMBL" id="JAAGRQ010000024">
    <property type="protein sequence ID" value="NDY56656.1"/>
    <property type="molecule type" value="Genomic_DNA"/>
</dbReference>
<protein>
    <submittedName>
        <fullName evidence="1">Uncharacterized protein</fullName>
    </submittedName>
</protein>
<reference evidence="1 2" key="1">
    <citation type="submission" date="2020-02" db="EMBL/GenBank/DDBJ databases">
        <title>Comparative genomics of sulfur disproportionating microorganisms.</title>
        <authorList>
            <person name="Ward L.M."/>
            <person name="Bertran E."/>
            <person name="Johnston D.T."/>
        </authorList>
    </citation>
    <scope>NUCLEOTIDE SEQUENCE [LARGE SCALE GENOMIC DNA]</scope>
    <source>
        <strain evidence="1 2">DSM 3696</strain>
    </source>
</reference>
<sequence>MTTYRDDFFEDSVAEFSDSASPAVYRPRAAGEAAGFPAAQGGAAVETLAVVENRQTEAESRAQMEVAEIRIPARDVASPQIDDVIVVDGEEWQHRPSTDQSIQRRRLGPFWILRCRREVRATVGGGGR</sequence>
<keyword evidence="2" id="KW-1185">Reference proteome</keyword>
<name>A0A7K3NKC7_9BACT</name>
<gene>
    <name evidence="1" type="ORF">G3N56_07855</name>
</gene>
<comment type="caution">
    <text evidence="1">The sequence shown here is derived from an EMBL/GenBank/DDBJ whole genome shotgun (WGS) entry which is preliminary data.</text>
</comment>
<dbReference type="RefSeq" id="WP_163301709.1">
    <property type="nucleotide sequence ID" value="NZ_JAAGRQ010000024.1"/>
</dbReference>
<dbReference type="Proteomes" id="UP000469724">
    <property type="component" value="Unassembled WGS sequence"/>
</dbReference>
<organism evidence="1 2">
    <name type="scientific">Desulfolutivibrio sulfodismutans</name>
    <dbReference type="NCBI Taxonomy" id="63561"/>
    <lineage>
        <taxon>Bacteria</taxon>
        <taxon>Pseudomonadati</taxon>
        <taxon>Thermodesulfobacteriota</taxon>
        <taxon>Desulfovibrionia</taxon>
        <taxon>Desulfovibrionales</taxon>
        <taxon>Desulfovibrionaceae</taxon>
        <taxon>Desulfolutivibrio</taxon>
    </lineage>
</organism>
<evidence type="ECO:0000313" key="2">
    <source>
        <dbReference type="Proteomes" id="UP000469724"/>
    </source>
</evidence>
<proteinExistence type="predicted"/>
<evidence type="ECO:0000313" key="1">
    <source>
        <dbReference type="EMBL" id="NDY56656.1"/>
    </source>
</evidence>